<dbReference type="Proteomes" id="UP001219525">
    <property type="component" value="Unassembled WGS sequence"/>
</dbReference>
<gene>
    <name evidence="1" type="ORF">GGX14DRAFT_110097</name>
</gene>
<evidence type="ECO:0000313" key="2">
    <source>
        <dbReference type="Proteomes" id="UP001219525"/>
    </source>
</evidence>
<name>A0AAD6Y9K5_9AGAR</name>
<comment type="caution">
    <text evidence="1">The sequence shown here is derived from an EMBL/GenBank/DDBJ whole genome shotgun (WGS) entry which is preliminary data.</text>
</comment>
<reference evidence="1" key="1">
    <citation type="submission" date="2023-03" db="EMBL/GenBank/DDBJ databases">
        <title>Massive genome expansion in bonnet fungi (Mycena s.s.) driven by repeated elements and novel gene families across ecological guilds.</title>
        <authorList>
            <consortium name="Lawrence Berkeley National Laboratory"/>
            <person name="Harder C.B."/>
            <person name="Miyauchi S."/>
            <person name="Viragh M."/>
            <person name="Kuo A."/>
            <person name="Thoen E."/>
            <person name="Andreopoulos B."/>
            <person name="Lu D."/>
            <person name="Skrede I."/>
            <person name="Drula E."/>
            <person name="Henrissat B."/>
            <person name="Morin E."/>
            <person name="Kohler A."/>
            <person name="Barry K."/>
            <person name="LaButti K."/>
            <person name="Morin E."/>
            <person name="Salamov A."/>
            <person name="Lipzen A."/>
            <person name="Mereny Z."/>
            <person name="Hegedus B."/>
            <person name="Baldrian P."/>
            <person name="Stursova M."/>
            <person name="Weitz H."/>
            <person name="Taylor A."/>
            <person name="Grigoriev I.V."/>
            <person name="Nagy L.G."/>
            <person name="Martin F."/>
            <person name="Kauserud H."/>
        </authorList>
    </citation>
    <scope>NUCLEOTIDE SEQUENCE</scope>
    <source>
        <strain evidence="1">9144</strain>
    </source>
</reference>
<proteinExistence type="predicted"/>
<dbReference type="AlphaFoldDB" id="A0AAD6Y9K5"/>
<accession>A0AAD6Y9K5</accession>
<dbReference type="EMBL" id="JARJCW010000032">
    <property type="protein sequence ID" value="KAJ7208837.1"/>
    <property type="molecule type" value="Genomic_DNA"/>
</dbReference>
<sequence>MFRQLSNQLAAAAKSTEQPKAMAPTLRTDIYAAIDQAKAWLVGGGLGQAGDGVSYSSILEPIQKHFPAVKMGLEKIGSAENEASVVVCGVTNMILEMSRWEGMASGMAMRTWADSLVEAHGRLPGGARRDGIAKGIVRGISQNADITLMTKEFTAKIQIMSSLKSVCSGIYGAGNPEARQAEAVLNSRFI</sequence>
<keyword evidence="2" id="KW-1185">Reference proteome</keyword>
<protein>
    <submittedName>
        <fullName evidence="1">Uncharacterized protein</fullName>
    </submittedName>
</protein>
<evidence type="ECO:0000313" key="1">
    <source>
        <dbReference type="EMBL" id="KAJ7208837.1"/>
    </source>
</evidence>
<organism evidence="1 2">
    <name type="scientific">Mycena pura</name>
    <dbReference type="NCBI Taxonomy" id="153505"/>
    <lineage>
        <taxon>Eukaryota</taxon>
        <taxon>Fungi</taxon>
        <taxon>Dikarya</taxon>
        <taxon>Basidiomycota</taxon>
        <taxon>Agaricomycotina</taxon>
        <taxon>Agaricomycetes</taxon>
        <taxon>Agaricomycetidae</taxon>
        <taxon>Agaricales</taxon>
        <taxon>Marasmiineae</taxon>
        <taxon>Mycenaceae</taxon>
        <taxon>Mycena</taxon>
    </lineage>
</organism>